<proteinExistence type="predicted"/>
<protein>
    <submittedName>
        <fullName evidence="1">Uncharacterized protein</fullName>
    </submittedName>
</protein>
<keyword evidence="2" id="KW-1185">Reference proteome</keyword>
<reference evidence="1" key="1">
    <citation type="submission" date="2022-04" db="EMBL/GenBank/DDBJ databases">
        <title>Jade perch genome.</title>
        <authorList>
            <person name="Chao B."/>
        </authorList>
    </citation>
    <scope>NUCLEOTIDE SEQUENCE</scope>
    <source>
        <strain evidence="1">CB-2022</strain>
    </source>
</reference>
<comment type="caution">
    <text evidence="1">The sequence shown here is derived from an EMBL/GenBank/DDBJ whole genome shotgun (WGS) entry which is preliminary data.</text>
</comment>
<accession>A0ACB8WZY1</accession>
<dbReference type="Proteomes" id="UP000831701">
    <property type="component" value="Chromosome 4"/>
</dbReference>
<evidence type="ECO:0000313" key="1">
    <source>
        <dbReference type="EMBL" id="KAI3373334.1"/>
    </source>
</evidence>
<organism evidence="1 2">
    <name type="scientific">Scortum barcoo</name>
    <name type="common">barcoo grunter</name>
    <dbReference type="NCBI Taxonomy" id="214431"/>
    <lineage>
        <taxon>Eukaryota</taxon>
        <taxon>Metazoa</taxon>
        <taxon>Chordata</taxon>
        <taxon>Craniata</taxon>
        <taxon>Vertebrata</taxon>
        <taxon>Euteleostomi</taxon>
        <taxon>Actinopterygii</taxon>
        <taxon>Neopterygii</taxon>
        <taxon>Teleostei</taxon>
        <taxon>Neoteleostei</taxon>
        <taxon>Acanthomorphata</taxon>
        <taxon>Eupercaria</taxon>
        <taxon>Centrarchiformes</taxon>
        <taxon>Terapontoidei</taxon>
        <taxon>Terapontidae</taxon>
        <taxon>Scortum</taxon>
    </lineage>
</organism>
<name>A0ACB8WZY1_9TELE</name>
<evidence type="ECO:0000313" key="2">
    <source>
        <dbReference type="Proteomes" id="UP000831701"/>
    </source>
</evidence>
<gene>
    <name evidence="1" type="ORF">L3Q82_006636</name>
</gene>
<sequence length="496" mass="55067">MTPLEFRPALPRYGRNPTHAEVVLYCNGKRPKLSRVESSRADSRQNQVIKILQQRRSSCELVDIASNEQAPKTQRSQEIETRDCQNIFNTSLSQAKVPSYFKTATITPVPKRKHITSLNNYQPVALTPIMMKCFERLVKDHIIAPNSSPTFDPLQFAYRGCHLLRSSPEPDTPGGEEHAHDPNATQLATGILKLEQSLKKFGTNTLHRLADPAELTHRGVKERDAGKRAHAGGESSDQKLAGRKLRRRESDPLVHQGELQHMAAELGSYKQAHTSSPPLTLGNSRVVEGPAPLKELGSRAQAMRGVLFTSSMGSIVLTYTKITVVCLTSRNKSLNSKALKTCSTHLVVYLIMLGPGWRLTRLTRCRRVIINPFCDNASLFKISCQNLLINHIYGLGSAMVIMGSPLGSVALTLLRIAMVCLSTKNKALNSKALQTCATHLAMYLIMLVASFTPIIMHRHPEWAGNEKVVSILFHVIPPTLNPIIYGLQCNELRQKI</sequence>
<dbReference type="EMBL" id="CM041534">
    <property type="protein sequence ID" value="KAI3373334.1"/>
    <property type="molecule type" value="Genomic_DNA"/>
</dbReference>